<sequence length="110" mass="13015">MTSSQTCSIRHPEFSSGSHDVKLEFYKICKSTKQYLPKKIMKESYIYIVSNKNRTVLYIGISANLKKRIEEHKNHKGSIFTKKYNCNELLYFEKFTDITLALKREKQLKN</sequence>
<accession>A0ABV5K0E0</accession>
<dbReference type="PANTHER" id="PTHR34477">
    <property type="entry name" value="UPF0213 PROTEIN YHBQ"/>
    <property type="match status" value="1"/>
</dbReference>
<keyword evidence="4" id="KW-1185">Reference proteome</keyword>
<dbReference type="InterPro" id="IPR000305">
    <property type="entry name" value="GIY-YIG_endonuc"/>
</dbReference>
<evidence type="ECO:0000256" key="1">
    <source>
        <dbReference type="ARBA" id="ARBA00007435"/>
    </source>
</evidence>
<comment type="similarity">
    <text evidence="1">Belongs to the UPF0213 family.</text>
</comment>
<evidence type="ECO:0000313" key="3">
    <source>
        <dbReference type="EMBL" id="MFB9272068.1"/>
    </source>
</evidence>
<feature type="domain" description="GIY-YIG" evidence="2">
    <location>
        <begin position="42"/>
        <end position="110"/>
    </location>
</feature>
<proteinExistence type="inferred from homology"/>
<dbReference type="RefSeq" id="WP_229714383.1">
    <property type="nucleotide sequence ID" value="NZ_BMNS01000002.1"/>
</dbReference>
<dbReference type="EMBL" id="JBHMDX010000008">
    <property type="protein sequence ID" value="MFB9272068.1"/>
    <property type="molecule type" value="Genomic_DNA"/>
</dbReference>
<organism evidence="3 4">
    <name type="scientific">Lutibacter litoralis</name>
    <dbReference type="NCBI Taxonomy" id="321268"/>
    <lineage>
        <taxon>Bacteria</taxon>
        <taxon>Pseudomonadati</taxon>
        <taxon>Bacteroidota</taxon>
        <taxon>Flavobacteriia</taxon>
        <taxon>Flavobacteriales</taxon>
        <taxon>Flavobacteriaceae</taxon>
        <taxon>Lutibacter</taxon>
    </lineage>
</organism>
<dbReference type="Pfam" id="PF01541">
    <property type="entry name" value="GIY-YIG"/>
    <property type="match status" value="1"/>
</dbReference>
<reference evidence="3 4" key="1">
    <citation type="submission" date="2024-09" db="EMBL/GenBank/DDBJ databases">
        <authorList>
            <person name="Sun Q."/>
            <person name="Mori K."/>
        </authorList>
    </citation>
    <scope>NUCLEOTIDE SEQUENCE [LARGE SCALE GENOMIC DNA]</scope>
    <source>
        <strain evidence="3 4">JCM 13034</strain>
    </source>
</reference>
<dbReference type="Gene3D" id="3.40.1440.10">
    <property type="entry name" value="GIY-YIG endonuclease"/>
    <property type="match status" value="1"/>
</dbReference>
<dbReference type="SUPFAM" id="SSF82771">
    <property type="entry name" value="GIY-YIG endonuclease"/>
    <property type="match status" value="1"/>
</dbReference>
<comment type="caution">
    <text evidence="3">The sequence shown here is derived from an EMBL/GenBank/DDBJ whole genome shotgun (WGS) entry which is preliminary data.</text>
</comment>
<dbReference type="PANTHER" id="PTHR34477:SF5">
    <property type="entry name" value="BSL5627 PROTEIN"/>
    <property type="match status" value="1"/>
</dbReference>
<evidence type="ECO:0000313" key="4">
    <source>
        <dbReference type="Proteomes" id="UP001589665"/>
    </source>
</evidence>
<dbReference type="InterPro" id="IPR050190">
    <property type="entry name" value="UPF0213_domain"/>
</dbReference>
<protein>
    <submittedName>
        <fullName evidence="3">GIY-YIG nuclease family protein</fullName>
    </submittedName>
</protein>
<dbReference type="InterPro" id="IPR035901">
    <property type="entry name" value="GIY-YIG_endonuc_sf"/>
</dbReference>
<dbReference type="PROSITE" id="PS50164">
    <property type="entry name" value="GIY_YIG"/>
    <property type="match status" value="1"/>
</dbReference>
<name>A0ABV5K0E0_9FLAO</name>
<evidence type="ECO:0000259" key="2">
    <source>
        <dbReference type="PROSITE" id="PS50164"/>
    </source>
</evidence>
<dbReference type="Proteomes" id="UP001589665">
    <property type="component" value="Unassembled WGS sequence"/>
</dbReference>
<gene>
    <name evidence="3" type="ORF">ACFFT3_09215</name>
</gene>